<keyword evidence="1" id="KW-0732">Signal</keyword>
<dbReference type="EMBL" id="FPBX01000004">
    <property type="protein sequence ID" value="SFU44465.1"/>
    <property type="molecule type" value="Genomic_DNA"/>
</dbReference>
<dbReference type="Gene3D" id="2.60.40.10">
    <property type="entry name" value="Immunoglobulins"/>
    <property type="match status" value="1"/>
</dbReference>
<evidence type="ECO:0000256" key="1">
    <source>
        <dbReference type="SAM" id="SignalP"/>
    </source>
</evidence>
<feature type="chain" id="PRO_5010184210" evidence="1">
    <location>
        <begin position="33"/>
        <end position="566"/>
    </location>
</feature>
<gene>
    <name evidence="3" type="ORF">SAMN04489707_1004112</name>
</gene>
<evidence type="ECO:0000313" key="3">
    <source>
        <dbReference type="EMBL" id="SFU44465.1"/>
    </source>
</evidence>
<dbReference type="InterPro" id="IPR013783">
    <property type="entry name" value="Ig-like_fold"/>
</dbReference>
<protein>
    <submittedName>
        <fullName evidence="3">Uncharacterized conserved protein, contains LysM and FecR domains</fullName>
    </submittedName>
</protein>
<dbReference type="Gene3D" id="2.60.120.1440">
    <property type="match status" value="1"/>
</dbReference>
<dbReference type="PROSITE" id="PS51782">
    <property type="entry name" value="LYSM"/>
    <property type="match status" value="1"/>
</dbReference>
<dbReference type="PANTHER" id="PTHR38731">
    <property type="entry name" value="LIPL45-RELATED LIPOPROTEIN-RELATED"/>
    <property type="match status" value="1"/>
</dbReference>
<proteinExistence type="predicted"/>
<dbReference type="Gene3D" id="3.10.350.10">
    <property type="entry name" value="LysM domain"/>
    <property type="match status" value="1"/>
</dbReference>
<dbReference type="SMART" id="SM00257">
    <property type="entry name" value="LysM"/>
    <property type="match status" value="1"/>
</dbReference>
<dbReference type="AlphaFoldDB" id="A0A1I7G7N1"/>
<organism evidence="3 4">
    <name type="scientific">Paenacidovorax caeni</name>
    <dbReference type="NCBI Taxonomy" id="343013"/>
    <lineage>
        <taxon>Bacteria</taxon>
        <taxon>Pseudomonadati</taxon>
        <taxon>Pseudomonadota</taxon>
        <taxon>Betaproteobacteria</taxon>
        <taxon>Burkholderiales</taxon>
        <taxon>Comamonadaceae</taxon>
        <taxon>Paenacidovorax</taxon>
    </lineage>
</organism>
<feature type="signal peptide" evidence="1">
    <location>
        <begin position="1"/>
        <end position="32"/>
    </location>
</feature>
<dbReference type="Pfam" id="PF04773">
    <property type="entry name" value="FecR"/>
    <property type="match status" value="1"/>
</dbReference>
<reference evidence="3 4" key="1">
    <citation type="submission" date="2016-10" db="EMBL/GenBank/DDBJ databases">
        <authorList>
            <person name="de Groot N.N."/>
        </authorList>
    </citation>
    <scope>NUCLEOTIDE SEQUENCE [LARGE SCALE GENOMIC DNA]</scope>
    <source>
        <strain evidence="3 4">R-24608</strain>
    </source>
</reference>
<dbReference type="PIRSF" id="PIRSF029644">
    <property type="entry name" value="UCP029644"/>
    <property type="match status" value="1"/>
</dbReference>
<dbReference type="STRING" id="343013.SAMN04489707_1004112"/>
<dbReference type="Pfam" id="PF01476">
    <property type="entry name" value="LysM"/>
    <property type="match status" value="1"/>
</dbReference>
<name>A0A1I7G7N1_9BURK</name>
<feature type="domain" description="LysM" evidence="2">
    <location>
        <begin position="41"/>
        <end position="88"/>
    </location>
</feature>
<dbReference type="RefSeq" id="WP_054254860.1">
    <property type="nucleotide sequence ID" value="NZ_CYIG01000002.1"/>
</dbReference>
<dbReference type="Proteomes" id="UP000183656">
    <property type="component" value="Unassembled WGS sequence"/>
</dbReference>
<keyword evidence="4" id="KW-1185">Reference proteome</keyword>
<dbReference type="InterPro" id="IPR016930">
    <property type="entry name" value="UCP029644"/>
</dbReference>
<sequence>MPCPSLPVLAPFHAAMRLALCGTLACAAAAQAAPPSGRQNIAHTVVLGDTLERLALHYLGDARRWHLLQASNRVADPRRLQPGSVLRIPTRLLPTSSATVAFVHGSVARKTPSGGGLVQPGQELEEGTVLESGQDSFVAVRLADGSIVRVQAHSEVQLQQLRRRGRAGSLQSVLEMHRGSVETSVPNQDTTPRHLEIRTPSASTSVRGTRFDVRLTPEGATTTAVLEGSVAVQARDTDKGSAAALLKPGQGVAVSARGEVGRPRALLPEPDLSGVPEALHDAALLNLPLPALGAATMWQVEIAQDPRFTQVLRQGSFSAPLATWPVLDDGLYQLRVRGVDADGIPGYAAQRPLRIKTRPIPPLAQSPAPGATLAQDQVELRCTEVPGVRWYHLQVSRDEGFRDVQASAERQNECHLPLAGLAPGRYYWRTASVQQLAGGSIDHGPFSPAQPFAVETRPTAVSPLEEQAAGGGLALHWSALPGQTFRLLLTRDAEGTQSVADEILERPVWLAQGLPPGTYYVHIQVKSASGLQSEFSPPRKITLNHAVLDGSGLPVRTLSGTAIQSP</sequence>
<evidence type="ECO:0000259" key="2">
    <source>
        <dbReference type="PROSITE" id="PS51782"/>
    </source>
</evidence>
<accession>A0A1I7G7N1</accession>
<dbReference type="InterPro" id="IPR036779">
    <property type="entry name" value="LysM_dom_sf"/>
</dbReference>
<dbReference type="InterPro" id="IPR006860">
    <property type="entry name" value="FecR"/>
</dbReference>
<evidence type="ECO:0000313" key="4">
    <source>
        <dbReference type="Proteomes" id="UP000183656"/>
    </source>
</evidence>
<dbReference type="CDD" id="cd00118">
    <property type="entry name" value="LysM"/>
    <property type="match status" value="1"/>
</dbReference>
<dbReference type="InterPro" id="IPR018392">
    <property type="entry name" value="LysM"/>
</dbReference>